<name>A0A6C2C3G4_9LACO</name>
<feature type="chain" id="PRO_5025635486" description="MucBP domain-containing protein" evidence="2">
    <location>
        <begin position="32"/>
        <end position="534"/>
    </location>
</feature>
<evidence type="ECO:0000313" key="4">
    <source>
        <dbReference type="EMBL" id="TYC47765.1"/>
    </source>
</evidence>
<dbReference type="InterPro" id="IPR009459">
    <property type="entry name" value="MucBP_dom"/>
</dbReference>
<dbReference type="OrthoDB" id="2307220at2"/>
<evidence type="ECO:0000259" key="3">
    <source>
        <dbReference type="Pfam" id="PF06458"/>
    </source>
</evidence>
<evidence type="ECO:0000256" key="1">
    <source>
        <dbReference type="ARBA" id="ARBA00022737"/>
    </source>
</evidence>
<dbReference type="Gene3D" id="3.10.20.320">
    <property type="entry name" value="Putative peptidoglycan bound protein (lpxtg motif)"/>
    <property type="match status" value="3"/>
</dbReference>
<gene>
    <name evidence="4" type="ORF">ESZ50_11420</name>
</gene>
<feature type="domain" description="MucBP" evidence="3">
    <location>
        <begin position="127"/>
        <end position="189"/>
    </location>
</feature>
<feature type="signal peptide" evidence="2">
    <location>
        <begin position="1"/>
        <end position="31"/>
    </location>
</feature>
<proteinExistence type="predicted"/>
<reference evidence="4 5" key="1">
    <citation type="submission" date="2019-01" db="EMBL/GenBank/DDBJ databases">
        <title>Weissella sp. nov., a novel lactic acid bacterium isolated from animal feces.</title>
        <authorList>
            <person name="Wang L.-T."/>
        </authorList>
    </citation>
    <scope>NUCLEOTIDE SEQUENCE [LARGE SCALE GENOMIC DNA]</scope>
    <source>
        <strain evidence="4 5">8H-2</strain>
    </source>
</reference>
<sequence>MEKFKGKTLLFSATMGALITLGTEMPMSVHADTVTPTATTTTAAPAASATTTDDATYVLTLDQLNSAIISLDGYSGTTEMNTASSLAAIASTMAAGNATTVSVALTPALAAEAGITVAPTPTVATSTVTAKYVDQAGNTIAPDVVTTGNVGNAYSTTQEVIPGYTFSSANGGATSAMYLATPITITYIYNADTATPTTTPSTVAVPSTITASTGTPIDLLANVTSVSDDKGNLADKNNIDNTQGVLGVTVMKNGFSVYNAAMGTPGTTLGTYTPDGPGTYQIKYDYKYNVMTDSTWSSATTSFTISDSAPAVTTSTVTTKYVDQNGTSIAPDVVTTGNVGDAYSTTQATISGYNFTSVQGNATGTYTTTPTTITYEYTAADATVVTPPVQTSTVTVHYVDLNGKTIKPDEIITGNVGALYGTVFPIIPDYYITTIPDNGIGTYTSNPIDVTYVYQTLDDILNGSTVTPVATTDTTAPAASNVAAPNKTASVKQAAATLPATGIDVTSDLSMLGMAILGLGAVAFVDWKAKNKFM</sequence>
<dbReference type="AlphaFoldDB" id="A0A6C2C3G4"/>
<evidence type="ECO:0000256" key="2">
    <source>
        <dbReference type="SAM" id="SignalP"/>
    </source>
</evidence>
<dbReference type="Pfam" id="PF06458">
    <property type="entry name" value="MucBP"/>
    <property type="match status" value="3"/>
</dbReference>
<protein>
    <recommendedName>
        <fullName evidence="3">MucBP domain-containing protein</fullName>
    </recommendedName>
</protein>
<accession>A0A6C2C3G4</accession>
<dbReference type="EMBL" id="SDGZ01000033">
    <property type="protein sequence ID" value="TYC47765.1"/>
    <property type="molecule type" value="Genomic_DNA"/>
</dbReference>
<feature type="domain" description="MucBP" evidence="3">
    <location>
        <begin position="316"/>
        <end position="378"/>
    </location>
</feature>
<keyword evidence="5" id="KW-1185">Reference proteome</keyword>
<keyword evidence="1" id="KW-0677">Repeat</keyword>
<dbReference type="Proteomes" id="UP000371977">
    <property type="component" value="Unassembled WGS sequence"/>
</dbReference>
<organism evidence="4 5">
    <name type="scientific">Weissella muntiaci</name>
    <dbReference type="NCBI Taxonomy" id="2508881"/>
    <lineage>
        <taxon>Bacteria</taxon>
        <taxon>Bacillati</taxon>
        <taxon>Bacillota</taxon>
        <taxon>Bacilli</taxon>
        <taxon>Lactobacillales</taxon>
        <taxon>Lactobacillaceae</taxon>
        <taxon>Weissella</taxon>
    </lineage>
</organism>
<evidence type="ECO:0000313" key="5">
    <source>
        <dbReference type="Proteomes" id="UP000371977"/>
    </source>
</evidence>
<keyword evidence="2" id="KW-0732">Signal</keyword>
<comment type="caution">
    <text evidence="4">The sequence shown here is derived from an EMBL/GenBank/DDBJ whole genome shotgun (WGS) entry which is preliminary data.</text>
</comment>
<feature type="domain" description="MucBP" evidence="3">
    <location>
        <begin position="393"/>
        <end position="455"/>
    </location>
</feature>
<dbReference type="RefSeq" id="WP_148624090.1">
    <property type="nucleotide sequence ID" value="NZ_SDGZ01000033.1"/>
</dbReference>